<proteinExistence type="predicted"/>
<dbReference type="InterPro" id="IPR010374">
    <property type="entry name" value="DUF969"/>
</dbReference>
<evidence type="ECO:0000313" key="2">
    <source>
        <dbReference type="EMBL" id="STD84083.1"/>
    </source>
</evidence>
<keyword evidence="1" id="KW-1133">Transmembrane helix</keyword>
<gene>
    <name evidence="2" type="ORF">NCTC12360_02606</name>
</gene>
<keyword evidence="3" id="KW-1185">Reference proteome</keyword>
<dbReference type="EMBL" id="UFYW01000001">
    <property type="protein sequence ID" value="STD84083.1"/>
    <property type="molecule type" value="Genomic_DNA"/>
</dbReference>
<accession>A0A376H1A8</accession>
<feature type="transmembrane region" description="Helical" evidence="1">
    <location>
        <begin position="160"/>
        <end position="179"/>
    </location>
</feature>
<dbReference type="AlphaFoldDB" id="A0A376H1A8"/>
<name>A0A376H1A8_ENTGA</name>
<dbReference type="RefSeq" id="WP_060813104.1">
    <property type="nucleotide sequence ID" value="NZ_JAJGOJ010000003.1"/>
</dbReference>
<feature type="transmembrane region" description="Helical" evidence="1">
    <location>
        <begin position="191"/>
        <end position="213"/>
    </location>
</feature>
<keyword evidence="1" id="KW-0472">Membrane</keyword>
<sequence length="227" mass="24710">MEWIKLIGILVILVGFLLKLDTIAVVLIAGLATALVSGIDFTDFLSMLGKAFVDNRLVTLFLLTLPMVGISERFGLKQQAVVLIEKIKGLTPGKFLSLYLFIRELAGFFSIRIQGHTQFIRPIVNPMAQAAAENKYGEIEEADQEKIKARAAANENYGNFFAQNTFVAASGVLLITGTLKSLGYDVAASAIAQASIPIALIVLVIATLSNLAFDRKLSKKYGEKEEK</sequence>
<dbReference type="Pfam" id="PF06149">
    <property type="entry name" value="DUF969"/>
    <property type="match status" value="1"/>
</dbReference>
<protein>
    <submittedName>
        <fullName evidence="2">Predicted membrane protein</fullName>
    </submittedName>
</protein>
<dbReference type="OrthoDB" id="80065at2"/>
<keyword evidence="1" id="KW-0812">Transmembrane</keyword>
<dbReference type="Proteomes" id="UP000254807">
    <property type="component" value="Unassembled WGS sequence"/>
</dbReference>
<organism evidence="2 3">
    <name type="scientific">Enterococcus gallinarum</name>
    <dbReference type="NCBI Taxonomy" id="1353"/>
    <lineage>
        <taxon>Bacteria</taxon>
        <taxon>Bacillati</taxon>
        <taxon>Bacillota</taxon>
        <taxon>Bacilli</taxon>
        <taxon>Lactobacillales</taxon>
        <taxon>Enterococcaceae</taxon>
        <taxon>Enterococcus</taxon>
    </lineage>
</organism>
<evidence type="ECO:0000256" key="1">
    <source>
        <dbReference type="SAM" id="Phobius"/>
    </source>
</evidence>
<evidence type="ECO:0000313" key="3">
    <source>
        <dbReference type="Proteomes" id="UP000254807"/>
    </source>
</evidence>
<reference evidence="2 3" key="1">
    <citation type="submission" date="2018-06" db="EMBL/GenBank/DDBJ databases">
        <authorList>
            <consortium name="Pathogen Informatics"/>
            <person name="Doyle S."/>
        </authorList>
    </citation>
    <scope>NUCLEOTIDE SEQUENCE [LARGE SCALE GENOMIC DNA]</scope>
    <source>
        <strain evidence="2 3">NCTC12360</strain>
    </source>
</reference>
<feature type="transmembrane region" description="Helical" evidence="1">
    <location>
        <begin position="57"/>
        <end position="76"/>
    </location>
</feature>
<feature type="transmembrane region" description="Helical" evidence="1">
    <location>
        <begin position="6"/>
        <end position="36"/>
    </location>
</feature>